<feature type="compositionally biased region" description="Basic and acidic residues" evidence="1">
    <location>
        <begin position="63"/>
        <end position="76"/>
    </location>
</feature>
<accession>A0A2G7FWG9</accession>
<dbReference type="OrthoDB" id="4505696at2759"/>
<feature type="region of interest" description="Disordered" evidence="1">
    <location>
        <begin position="60"/>
        <end position="88"/>
    </location>
</feature>
<reference evidence="3" key="2">
    <citation type="submission" date="2019-04" db="EMBL/GenBank/DDBJ databases">
        <title>Friends and foes A comparative genomics study of 23 Aspergillus species from section Flavi.</title>
        <authorList>
            <consortium name="DOE Joint Genome Institute"/>
            <person name="Kjaerbolling I."/>
            <person name="Vesth T."/>
            <person name="Frisvad J.C."/>
            <person name="Nybo J.L."/>
            <person name="Theobald S."/>
            <person name="Kildgaard S."/>
            <person name="Isbrandt T."/>
            <person name="Kuo A."/>
            <person name="Sato A."/>
            <person name="Lyhne E.K."/>
            <person name="Kogle M.E."/>
            <person name="Wiebenga A."/>
            <person name="Kun R.S."/>
            <person name="Lubbers R.J."/>
            <person name="Makela M.R."/>
            <person name="Barry K."/>
            <person name="Chovatia M."/>
            <person name="Clum A."/>
            <person name="Daum C."/>
            <person name="Haridas S."/>
            <person name="He G."/>
            <person name="LaButti K."/>
            <person name="Lipzen A."/>
            <person name="Mondo S."/>
            <person name="Riley R."/>
            <person name="Salamov A."/>
            <person name="Simmons B.A."/>
            <person name="Magnuson J.K."/>
            <person name="Henrissat B."/>
            <person name="Mortensen U.H."/>
            <person name="Larsen T.O."/>
            <person name="Devries R.P."/>
            <person name="Grigoriev I.V."/>
            <person name="Machida M."/>
            <person name="Baker S.E."/>
            <person name="Andersen M.R."/>
        </authorList>
    </citation>
    <scope>NUCLEOTIDE SEQUENCE</scope>
    <source>
        <strain evidence="3">CBS 117612</strain>
    </source>
</reference>
<protein>
    <submittedName>
        <fullName evidence="4">Uncharacterized protein</fullName>
    </submittedName>
</protein>
<keyword evidence="2" id="KW-0472">Membrane</keyword>
<keyword evidence="2" id="KW-1133">Transmembrane helix</keyword>
<sequence>MAIPTAGVIVIVIVACLAVTSLGAAMWKQVYPTDHSARRYNYSRDQELYMRSVRLKNVGGLRQESRTKEPTPRDLESAVYTEDGSSRF</sequence>
<keyword evidence="2" id="KW-0812">Transmembrane</keyword>
<feature type="transmembrane region" description="Helical" evidence="2">
    <location>
        <begin position="6"/>
        <end position="27"/>
    </location>
</feature>
<organism evidence="4 5">
    <name type="scientific">Aspergillus arachidicola</name>
    <dbReference type="NCBI Taxonomy" id="656916"/>
    <lineage>
        <taxon>Eukaryota</taxon>
        <taxon>Fungi</taxon>
        <taxon>Dikarya</taxon>
        <taxon>Ascomycota</taxon>
        <taxon>Pezizomycotina</taxon>
        <taxon>Eurotiomycetes</taxon>
        <taxon>Eurotiomycetidae</taxon>
        <taxon>Eurotiales</taxon>
        <taxon>Aspergillaceae</taxon>
        <taxon>Aspergillus</taxon>
        <taxon>Aspergillus subgen. Circumdati</taxon>
    </lineage>
</organism>
<keyword evidence="5" id="KW-1185">Reference proteome</keyword>
<evidence type="ECO:0000313" key="5">
    <source>
        <dbReference type="Proteomes" id="UP000231358"/>
    </source>
</evidence>
<evidence type="ECO:0000256" key="1">
    <source>
        <dbReference type="SAM" id="MobiDB-lite"/>
    </source>
</evidence>
<evidence type="ECO:0000256" key="2">
    <source>
        <dbReference type="SAM" id="Phobius"/>
    </source>
</evidence>
<dbReference type="EMBL" id="NEXV01000357">
    <property type="protein sequence ID" value="PIG84922.1"/>
    <property type="molecule type" value="Genomic_DNA"/>
</dbReference>
<gene>
    <name evidence="4" type="ORF">AARAC_005606</name>
    <name evidence="3" type="ORF">BDV24DRAFT_167357</name>
</gene>
<evidence type="ECO:0000313" key="3">
    <source>
        <dbReference type="EMBL" id="KAE8337358.1"/>
    </source>
</evidence>
<evidence type="ECO:0000313" key="4">
    <source>
        <dbReference type="EMBL" id="PIG84922.1"/>
    </source>
</evidence>
<dbReference type="Proteomes" id="UP000231358">
    <property type="component" value="Unassembled WGS sequence"/>
</dbReference>
<dbReference type="AlphaFoldDB" id="A0A2G7FWG9"/>
<dbReference type="Proteomes" id="UP000325558">
    <property type="component" value="Unassembled WGS sequence"/>
</dbReference>
<reference evidence="4 5" key="1">
    <citation type="submission" date="2017-05" db="EMBL/GenBank/DDBJ databases">
        <title>Genome sequence for an aflatoxigenic pathogen of Argentinian peanut, Aspergillus arachidicola.</title>
        <authorList>
            <person name="Moore G."/>
            <person name="Beltz S.B."/>
            <person name="Mack B.M."/>
        </authorList>
    </citation>
    <scope>NUCLEOTIDE SEQUENCE [LARGE SCALE GENOMIC DNA]</scope>
    <source>
        <strain evidence="4 5">CBS 117610</strain>
    </source>
</reference>
<dbReference type="EMBL" id="ML737181">
    <property type="protein sequence ID" value="KAE8337358.1"/>
    <property type="molecule type" value="Genomic_DNA"/>
</dbReference>
<name>A0A2G7FWG9_9EURO</name>
<proteinExistence type="predicted"/>